<proteinExistence type="predicted"/>
<evidence type="ECO:0000313" key="2">
    <source>
        <dbReference type="Proteomes" id="UP001055879"/>
    </source>
</evidence>
<accession>A0ACB8XIM0</accession>
<protein>
    <submittedName>
        <fullName evidence="1">Uncharacterized protein</fullName>
    </submittedName>
</protein>
<dbReference type="EMBL" id="CM042063">
    <property type="protein sequence ID" value="KAI3666885.1"/>
    <property type="molecule type" value="Genomic_DNA"/>
</dbReference>
<comment type="caution">
    <text evidence="1">The sequence shown here is derived from an EMBL/GenBank/DDBJ whole genome shotgun (WGS) entry which is preliminary data.</text>
</comment>
<evidence type="ECO:0000313" key="1">
    <source>
        <dbReference type="EMBL" id="KAI3666885.1"/>
    </source>
</evidence>
<sequence length="174" mass="19031">MVNEIQRSPFAETRSSPELTETYNDVPFQAELLNHTGRSSGDDLSSVSHALTHLGFDASDDSNSGSSLYQRDPGLHSMSEEISSNVGAQGMHQEESSRLRGVHRHRTRASVADVGWETVGLKDGGLTGTKSSSGCSRNRRRSCRETCGRRSVDMDDNMYSTTFTVGILLPPRLP</sequence>
<reference evidence="1 2" key="2">
    <citation type="journal article" date="2022" name="Mol. Ecol. Resour.">
        <title>The genomes of chicory, endive, great burdock and yacon provide insights into Asteraceae paleo-polyploidization history and plant inulin production.</title>
        <authorList>
            <person name="Fan W."/>
            <person name="Wang S."/>
            <person name="Wang H."/>
            <person name="Wang A."/>
            <person name="Jiang F."/>
            <person name="Liu H."/>
            <person name="Zhao H."/>
            <person name="Xu D."/>
            <person name="Zhang Y."/>
        </authorList>
    </citation>
    <scope>NUCLEOTIDE SEQUENCE [LARGE SCALE GENOMIC DNA]</scope>
    <source>
        <strain evidence="2">cv. Niubang</strain>
    </source>
</reference>
<dbReference type="Proteomes" id="UP001055879">
    <property type="component" value="Linkage Group LG17"/>
</dbReference>
<name>A0ACB8XIM0_ARCLA</name>
<keyword evidence="2" id="KW-1185">Reference proteome</keyword>
<gene>
    <name evidence="1" type="ORF">L6452_41925</name>
</gene>
<organism evidence="1 2">
    <name type="scientific">Arctium lappa</name>
    <name type="common">Greater burdock</name>
    <name type="synonym">Lappa major</name>
    <dbReference type="NCBI Taxonomy" id="4217"/>
    <lineage>
        <taxon>Eukaryota</taxon>
        <taxon>Viridiplantae</taxon>
        <taxon>Streptophyta</taxon>
        <taxon>Embryophyta</taxon>
        <taxon>Tracheophyta</taxon>
        <taxon>Spermatophyta</taxon>
        <taxon>Magnoliopsida</taxon>
        <taxon>eudicotyledons</taxon>
        <taxon>Gunneridae</taxon>
        <taxon>Pentapetalae</taxon>
        <taxon>asterids</taxon>
        <taxon>campanulids</taxon>
        <taxon>Asterales</taxon>
        <taxon>Asteraceae</taxon>
        <taxon>Carduoideae</taxon>
        <taxon>Cardueae</taxon>
        <taxon>Arctiinae</taxon>
        <taxon>Arctium</taxon>
    </lineage>
</organism>
<reference evidence="2" key="1">
    <citation type="journal article" date="2022" name="Mol. Ecol. Resour.">
        <title>The genomes of chicory, endive, great burdock and yacon provide insights into Asteraceae palaeo-polyploidization history and plant inulin production.</title>
        <authorList>
            <person name="Fan W."/>
            <person name="Wang S."/>
            <person name="Wang H."/>
            <person name="Wang A."/>
            <person name="Jiang F."/>
            <person name="Liu H."/>
            <person name="Zhao H."/>
            <person name="Xu D."/>
            <person name="Zhang Y."/>
        </authorList>
    </citation>
    <scope>NUCLEOTIDE SEQUENCE [LARGE SCALE GENOMIC DNA]</scope>
    <source>
        <strain evidence="2">cv. Niubang</strain>
    </source>
</reference>